<keyword evidence="3" id="KW-1185">Reference proteome</keyword>
<dbReference type="RefSeq" id="WP_173576037.1">
    <property type="nucleotide sequence ID" value="NZ_WOSX01000002.1"/>
</dbReference>
<dbReference type="InterPro" id="IPR051908">
    <property type="entry name" value="Ribosomal_N-acetyltransferase"/>
</dbReference>
<evidence type="ECO:0000313" key="2">
    <source>
        <dbReference type="EMBL" id="NHO31436.1"/>
    </source>
</evidence>
<evidence type="ECO:0000259" key="1">
    <source>
        <dbReference type="PROSITE" id="PS51186"/>
    </source>
</evidence>
<dbReference type="PANTHER" id="PTHR43441">
    <property type="entry name" value="RIBOSOMAL-PROTEIN-SERINE ACETYLTRANSFERASE"/>
    <property type="match status" value="1"/>
</dbReference>
<evidence type="ECO:0000313" key="3">
    <source>
        <dbReference type="Proteomes" id="UP000615326"/>
    </source>
</evidence>
<dbReference type="Proteomes" id="UP000615326">
    <property type="component" value="Unassembled WGS sequence"/>
</dbReference>
<dbReference type="PANTHER" id="PTHR43441:SF2">
    <property type="entry name" value="FAMILY ACETYLTRANSFERASE, PUTATIVE (AFU_ORTHOLOGUE AFUA_7G00850)-RELATED"/>
    <property type="match status" value="1"/>
</dbReference>
<protein>
    <submittedName>
        <fullName evidence="2">GNAT family N-acetyltransferase</fullName>
    </submittedName>
</protein>
<name>A0ABX0K8Y9_9PROT</name>
<dbReference type="Gene3D" id="3.40.630.30">
    <property type="match status" value="1"/>
</dbReference>
<dbReference type="InterPro" id="IPR016181">
    <property type="entry name" value="Acyl_CoA_acyltransferase"/>
</dbReference>
<dbReference type="EMBL" id="WOSW01000002">
    <property type="protein sequence ID" value="NHO31436.1"/>
    <property type="molecule type" value="Genomic_DNA"/>
</dbReference>
<accession>A0ABX0K8Y9</accession>
<comment type="caution">
    <text evidence="2">The sequence shown here is derived from an EMBL/GenBank/DDBJ whole genome shotgun (WGS) entry which is preliminary data.</text>
</comment>
<dbReference type="PROSITE" id="PS51186">
    <property type="entry name" value="GNAT"/>
    <property type="match status" value="1"/>
</dbReference>
<dbReference type="InterPro" id="IPR000182">
    <property type="entry name" value="GNAT_dom"/>
</dbReference>
<organism evidence="2 3">
    <name type="scientific">Acetobacter fallax</name>
    <dbReference type="NCBI Taxonomy" id="1737473"/>
    <lineage>
        <taxon>Bacteria</taxon>
        <taxon>Pseudomonadati</taxon>
        <taxon>Pseudomonadota</taxon>
        <taxon>Alphaproteobacteria</taxon>
        <taxon>Acetobacterales</taxon>
        <taxon>Acetobacteraceae</taxon>
        <taxon>Acetobacter</taxon>
    </lineage>
</organism>
<proteinExistence type="predicted"/>
<dbReference type="SUPFAM" id="SSF55729">
    <property type="entry name" value="Acyl-CoA N-acyltransferases (Nat)"/>
    <property type="match status" value="1"/>
</dbReference>
<feature type="domain" description="N-acetyltransferase" evidence="1">
    <location>
        <begin position="9"/>
        <end position="174"/>
    </location>
</feature>
<sequence>MKVGVRGDVRLVPLRPEHAEAMFSGLSDARGYRFLPDDPPGSVEDLREKYVRQSAGAPAGSGEVWRNWLIAGGDGAGLMGYTQATFSGDDAVIGYHVFPAFWRRGVATAAVGLTLDAVFAVGAVKAVRAFADTRNAASVALMERLDFRCLRVIEGADFFRGESSDEYEFTLSRRNWLAFR</sequence>
<dbReference type="Pfam" id="PF13302">
    <property type="entry name" value="Acetyltransf_3"/>
    <property type="match status" value="1"/>
</dbReference>
<reference evidence="2 3" key="1">
    <citation type="journal article" date="2020" name="Int. J. Syst. Evol. Microbiol.">
        <title>Novel acetic acid bacteria from cider fermentations: Acetobacter conturbans sp. nov. and Acetobacter fallax sp. nov.</title>
        <authorList>
            <person name="Sombolestani A.S."/>
            <person name="Cleenwerck I."/>
            <person name="Cnockaert M."/>
            <person name="Borremans W."/>
            <person name="Wieme A.D."/>
            <person name="De Vuyst L."/>
            <person name="Vandamme P."/>
        </authorList>
    </citation>
    <scope>NUCLEOTIDE SEQUENCE [LARGE SCALE GENOMIC DNA]</scope>
    <source>
        <strain evidence="2 3">LMG 1637</strain>
    </source>
</reference>
<gene>
    <name evidence="2" type="ORF">GOB84_02475</name>
</gene>